<accession>A0AAD2E3B5</accession>
<keyword evidence="4" id="KW-1185">Reference proteome</keyword>
<evidence type="ECO:0000259" key="2">
    <source>
        <dbReference type="Pfam" id="PF07744"/>
    </source>
</evidence>
<dbReference type="CDD" id="cd21546">
    <property type="entry name" value="SPOC_FPA-like"/>
    <property type="match status" value="1"/>
</dbReference>
<dbReference type="AlphaFoldDB" id="A0AAD2E3B5"/>
<dbReference type="EMBL" id="OU503050">
    <property type="protein sequence ID" value="CAI9777177.1"/>
    <property type="molecule type" value="Genomic_DNA"/>
</dbReference>
<sequence length="597" mass="66108">MQFDSPEEATVSMVHMRWHRKRNNNFILPASNVGPTNVLMHTEGARPTSALTHVDMRNFYSSNSMIGSPHAQRNLEKPSDSYMTRTLGLSSLLFQLRAKYNITHLQGSENLRPSVSMRDHEQVPSSMLSINIPNISPTYLTDDDLLAVCNFAINQMGCVVRFSRTNTPMGAHWFVECNSVDAANTLLRNLRDCPGIFFQIEFSHFEKHHFTPPIRPENNASESTLPKTNQELHGSGMQTAEFQSNWTSVSHAGMLEVGRTGAAEQRWAYGKPENIPLGQVSFASRLAQTPGTSIAPQQQLHGSTNVRPVYLPPNSLWYSHGLNNHRPPTSNPIPSAHLDLPAPPFLPASVTPLSQIDGSSMPQFNNMFPLNGVPPPLSSLAPPPSNMPSPLPCQPNLQPPLPQLDFQPPLPPSPPPPSHSQPPALPSPPSSPPPPSESADVECSKLFMNYPWRGILSKSGVHYCVIYAQRVDSDICNYSNTMAEPLGWPAKLDMTKRTDFRHVKSTFSRIPPHKREICWLLPSSQGDHKGFQDFIAYLKQRECVGVIKILAAESVWGRLLFILPYSPDTCSMLSIPPNPSLCLIGLVLPKEMNSEAV</sequence>
<organism evidence="3 4">
    <name type="scientific">Fraxinus pennsylvanica</name>
    <dbReference type="NCBI Taxonomy" id="56036"/>
    <lineage>
        <taxon>Eukaryota</taxon>
        <taxon>Viridiplantae</taxon>
        <taxon>Streptophyta</taxon>
        <taxon>Embryophyta</taxon>
        <taxon>Tracheophyta</taxon>
        <taxon>Spermatophyta</taxon>
        <taxon>Magnoliopsida</taxon>
        <taxon>eudicotyledons</taxon>
        <taxon>Gunneridae</taxon>
        <taxon>Pentapetalae</taxon>
        <taxon>asterids</taxon>
        <taxon>lamiids</taxon>
        <taxon>Lamiales</taxon>
        <taxon>Oleaceae</taxon>
        <taxon>Oleeae</taxon>
        <taxon>Fraxinus</taxon>
    </lineage>
</organism>
<protein>
    <recommendedName>
        <fullName evidence="2">Spen paralogue and orthologue SPOC C-terminal domain-containing protein</fullName>
    </recommendedName>
</protein>
<evidence type="ECO:0000313" key="3">
    <source>
        <dbReference type="EMBL" id="CAI9777177.1"/>
    </source>
</evidence>
<dbReference type="PANTHER" id="PTHR21494:SF2">
    <property type="entry name" value="NUCLEIC ACID BINDING PROTEIN"/>
    <property type="match status" value="1"/>
</dbReference>
<reference evidence="3" key="1">
    <citation type="submission" date="2023-05" db="EMBL/GenBank/DDBJ databases">
        <authorList>
            <person name="Huff M."/>
        </authorList>
    </citation>
    <scope>NUCLEOTIDE SEQUENCE</scope>
</reference>
<dbReference type="PANTHER" id="PTHR21494">
    <property type="entry name" value="ACTIVATING SIGNAL COINTEGRATOR 1 COMPLEX SUBUNIT 2 ASC-1 COMPLEX SUBUNIT P100"/>
    <property type="match status" value="1"/>
</dbReference>
<feature type="compositionally biased region" description="Pro residues" evidence="1">
    <location>
        <begin position="375"/>
        <end position="436"/>
    </location>
</feature>
<proteinExistence type="predicted"/>
<dbReference type="InterPro" id="IPR012921">
    <property type="entry name" value="SPOC_C"/>
</dbReference>
<feature type="domain" description="Spen paralogue and orthologue SPOC C-terminal" evidence="2">
    <location>
        <begin position="449"/>
        <end position="589"/>
    </location>
</feature>
<dbReference type="InterPro" id="IPR052586">
    <property type="entry name" value="ASCC2"/>
</dbReference>
<dbReference type="Pfam" id="PF07744">
    <property type="entry name" value="SPOC"/>
    <property type="match status" value="1"/>
</dbReference>
<feature type="region of interest" description="Disordered" evidence="1">
    <location>
        <begin position="375"/>
        <end position="440"/>
    </location>
</feature>
<gene>
    <name evidence="3" type="ORF">FPE_LOCUS24607</name>
</gene>
<dbReference type="GO" id="GO:0043130">
    <property type="term" value="F:ubiquitin binding"/>
    <property type="evidence" value="ECO:0007669"/>
    <property type="project" value="TreeGrafter"/>
</dbReference>
<name>A0AAD2E3B5_9LAMI</name>
<dbReference type="Proteomes" id="UP000834106">
    <property type="component" value="Chromosome 15"/>
</dbReference>
<evidence type="ECO:0000256" key="1">
    <source>
        <dbReference type="SAM" id="MobiDB-lite"/>
    </source>
</evidence>
<evidence type="ECO:0000313" key="4">
    <source>
        <dbReference type="Proteomes" id="UP000834106"/>
    </source>
</evidence>